<name>A0A2N5DZ07_9GAMM</name>
<evidence type="ECO:0000313" key="1">
    <source>
        <dbReference type="EMBL" id="PLR32889.1"/>
    </source>
</evidence>
<dbReference type="RefSeq" id="WP_101825700.1">
    <property type="nucleotide sequence ID" value="NZ_PJZH01000016.1"/>
</dbReference>
<dbReference type="Proteomes" id="UP000234503">
    <property type="component" value="Unassembled WGS sequence"/>
</dbReference>
<evidence type="ECO:0000313" key="2">
    <source>
        <dbReference type="Proteomes" id="UP000234503"/>
    </source>
</evidence>
<gene>
    <name evidence="1" type="ORF">CYR32_14655</name>
</gene>
<dbReference type="AlphaFoldDB" id="A0A2N5DZ07"/>
<proteinExistence type="predicted"/>
<sequence length="71" mass="7830">MIRTVYLDNVVYQLEADDLLTACEQGSYAIFSEAEGWWAVRIDAQGASALSPDPADDRKGALETLAHHLHL</sequence>
<dbReference type="EMBL" id="PJZH01000016">
    <property type="protein sequence ID" value="PLR32889.1"/>
    <property type="molecule type" value="Genomic_DNA"/>
</dbReference>
<keyword evidence="2" id="KW-1185">Reference proteome</keyword>
<reference evidence="1 2" key="1">
    <citation type="submission" date="2017-12" db="EMBL/GenBank/DDBJ databases">
        <title>Characterization of six clinical isolates of Enterochimera gen. nov., a novel genus of the Yersiniaciae family and the three species Enterochimera arupensis sp. nov., Enterochimera coloradensis sp. nov, and Enterochimera californica sp. nov.</title>
        <authorList>
            <person name="Rossi A."/>
            <person name="Fisher M."/>
        </authorList>
    </citation>
    <scope>NUCLEOTIDE SEQUENCE [LARGE SCALE GENOMIC DNA]</scope>
    <source>
        <strain evidence="2">2016-Iso4</strain>
    </source>
</reference>
<organism evidence="1 2">
    <name type="scientific">Chimaeribacter coloradensis</name>
    <dbReference type="NCBI Taxonomy" id="2060068"/>
    <lineage>
        <taxon>Bacteria</taxon>
        <taxon>Pseudomonadati</taxon>
        <taxon>Pseudomonadota</taxon>
        <taxon>Gammaproteobacteria</taxon>
        <taxon>Enterobacterales</taxon>
        <taxon>Yersiniaceae</taxon>
        <taxon>Chimaeribacter</taxon>
    </lineage>
</organism>
<comment type="caution">
    <text evidence="1">The sequence shown here is derived from an EMBL/GenBank/DDBJ whole genome shotgun (WGS) entry which is preliminary data.</text>
</comment>
<protein>
    <submittedName>
        <fullName evidence="1">Uncharacterized protein</fullName>
    </submittedName>
</protein>
<accession>A0A2N5DZ07</accession>
<dbReference type="OrthoDB" id="6505429at2"/>